<dbReference type="Proteomes" id="UP001054126">
    <property type="component" value="Chromosome 7"/>
</dbReference>
<dbReference type="AlphaFoldDB" id="A0AAE9WM17"/>
<dbReference type="GO" id="GO:0008233">
    <property type="term" value="F:peptidase activity"/>
    <property type="evidence" value="ECO:0007669"/>
    <property type="project" value="UniProtKB-KW"/>
</dbReference>
<keyword evidence="1" id="KW-0812">Transmembrane</keyword>
<keyword evidence="1" id="KW-1133">Transmembrane helix</keyword>
<evidence type="ECO:0000313" key="2">
    <source>
        <dbReference type="EMBL" id="WBY56245.1"/>
    </source>
</evidence>
<gene>
    <name evidence="2" type="ORF">Py17XNL_000704125</name>
</gene>
<dbReference type="EMBL" id="CP115531">
    <property type="protein sequence ID" value="WBY56245.1"/>
    <property type="molecule type" value="Genomic_DNA"/>
</dbReference>
<name>A0AAE9WM17_PLAYO</name>
<protein>
    <submittedName>
        <fullName evidence="2">Rhomboid protease ROM3</fullName>
    </submittedName>
</protein>
<feature type="transmembrane region" description="Helical" evidence="1">
    <location>
        <begin position="89"/>
        <end position="110"/>
    </location>
</feature>
<evidence type="ECO:0000313" key="3">
    <source>
        <dbReference type="Proteomes" id="UP001054126"/>
    </source>
</evidence>
<keyword evidence="2" id="KW-0645">Protease</keyword>
<feature type="transmembrane region" description="Helical" evidence="1">
    <location>
        <begin position="43"/>
        <end position="65"/>
    </location>
</feature>
<keyword evidence="1" id="KW-0472">Membrane</keyword>
<evidence type="ECO:0000256" key="1">
    <source>
        <dbReference type="SAM" id="Phobius"/>
    </source>
</evidence>
<accession>A0AAE9WM17</accession>
<keyword evidence="2" id="KW-0378">Hydrolase</keyword>
<sequence>MSNKYAENDENSNLLPGTTELIEKNAQNKFYDVLFPQISLNRIIVWISFFQIIIYILSCLLSENLTVPNVDVLMFLGATYGPSVKYPSFTYFIIIIFFILIGLKLCAYLLKPKKKTT</sequence>
<organism evidence="2 3">
    <name type="scientific">Plasmodium yoelii yoelii</name>
    <dbReference type="NCBI Taxonomy" id="73239"/>
    <lineage>
        <taxon>Eukaryota</taxon>
        <taxon>Sar</taxon>
        <taxon>Alveolata</taxon>
        <taxon>Apicomplexa</taxon>
        <taxon>Aconoidasida</taxon>
        <taxon>Haemosporida</taxon>
        <taxon>Plasmodiidae</taxon>
        <taxon>Plasmodium</taxon>
        <taxon>Plasmodium (Vinckeia)</taxon>
    </lineage>
</organism>
<dbReference type="GO" id="GO:0006508">
    <property type="term" value="P:proteolysis"/>
    <property type="evidence" value="ECO:0007669"/>
    <property type="project" value="UniProtKB-KW"/>
</dbReference>
<reference evidence="2" key="1">
    <citation type="submission" date="2023-01" db="EMBL/GenBank/DDBJ databases">
        <title>Long-Read Genome Assembly and Gene Model Annotations for the Rodent Malaria Parasite Plasmodium yoelii 17XNL.</title>
        <authorList>
            <person name="Mitchell G.J."/>
            <person name="Sebastian A."/>
            <person name="Albert I."/>
            <person name="Lindner S.E."/>
        </authorList>
    </citation>
    <scope>NUCLEOTIDE SEQUENCE</scope>
    <source>
        <strain evidence="2">17XNL clone 1.1</strain>
    </source>
</reference>
<proteinExistence type="predicted"/>